<keyword evidence="4" id="KW-0472">Membrane</keyword>
<feature type="transmembrane region" description="Helical" evidence="4">
    <location>
        <begin position="279"/>
        <end position="297"/>
    </location>
</feature>
<proteinExistence type="inferred from homology"/>
<keyword evidence="2" id="KW-0328">Glycosyltransferase</keyword>
<dbReference type="Proteomes" id="UP001303899">
    <property type="component" value="Unassembled WGS sequence"/>
</dbReference>
<comment type="similarity">
    <text evidence="1">Belongs to the glycosyltransferase 2 family.</text>
</comment>
<evidence type="ECO:0000256" key="1">
    <source>
        <dbReference type="ARBA" id="ARBA00006739"/>
    </source>
</evidence>
<keyword evidence="4" id="KW-1133">Transmembrane helix</keyword>
<evidence type="ECO:0008006" key="7">
    <source>
        <dbReference type="Google" id="ProtNLM"/>
    </source>
</evidence>
<sequence>MNITIGIIIVDYHTVLHTINYINEQLVLNTVSNKIVIVLNDVLQTEVDQITSALDCEVINGQKQIDLQKNIYVILSPENLGYAKGNNLGAKFLVDFFEVDFLCICNNDLNFRGENPFVKLISKLEEKLDVGAIGPKIIGLENENQSPHKFVSIFDKYLFRNILTPFINLFSKTSRYSAVVDNAQEGYYYRLMGCFIVLRTKSFIECGMFDEGTFLFGEEAILSERLLRISQKCYFVPDVCIVHEHGKTISKFFKKRKRLEQEFITDKYYYIKYLGVSEFSVMLAKICFYIFISLNYFKDNIKSTSKK</sequence>
<keyword evidence="6" id="KW-1185">Reference proteome</keyword>
<protein>
    <recommendedName>
        <fullName evidence="7">Glycosyltransferase 2-like domain-containing protein</fullName>
    </recommendedName>
</protein>
<name>A0ABU5S7W3_9BACT</name>
<organism evidence="5 6">
    <name type="scientific">Arcicella gelida</name>
    <dbReference type="NCBI Taxonomy" id="2984195"/>
    <lineage>
        <taxon>Bacteria</taxon>
        <taxon>Pseudomonadati</taxon>
        <taxon>Bacteroidota</taxon>
        <taxon>Cytophagia</taxon>
        <taxon>Cytophagales</taxon>
        <taxon>Flectobacillaceae</taxon>
        <taxon>Arcicella</taxon>
    </lineage>
</organism>
<dbReference type="InterPro" id="IPR029044">
    <property type="entry name" value="Nucleotide-diphossugar_trans"/>
</dbReference>
<dbReference type="RefSeq" id="WP_323697979.1">
    <property type="nucleotide sequence ID" value="NZ_JAYGIL010000022.1"/>
</dbReference>
<dbReference type="PANTHER" id="PTHR43179:SF12">
    <property type="entry name" value="GALACTOFURANOSYLTRANSFERASE GLFT2"/>
    <property type="match status" value="1"/>
</dbReference>
<dbReference type="Gene3D" id="3.90.550.10">
    <property type="entry name" value="Spore Coat Polysaccharide Biosynthesis Protein SpsA, Chain A"/>
    <property type="match status" value="1"/>
</dbReference>
<comment type="caution">
    <text evidence="5">The sequence shown here is derived from an EMBL/GenBank/DDBJ whole genome shotgun (WGS) entry which is preliminary data.</text>
</comment>
<evidence type="ECO:0000256" key="3">
    <source>
        <dbReference type="ARBA" id="ARBA00022679"/>
    </source>
</evidence>
<accession>A0ABU5S7W3</accession>
<dbReference type="EMBL" id="JAYGIL010000022">
    <property type="protein sequence ID" value="MEA5404562.1"/>
    <property type="molecule type" value="Genomic_DNA"/>
</dbReference>
<evidence type="ECO:0000256" key="4">
    <source>
        <dbReference type="SAM" id="Phobius"/>
    </source>
</evidence>
<keyword evidence="3" id="KW-0808">Transferase</keyword>
<evidence type="ECO:0000256" key="2">
    <source>
        <dbReference type="ARBA" id="ARBA00022676"/>
    </source>
</evidence>
<gene>
    <name evidence="5" type="ORF">VB776_16640</name>
</gene>
<dbReference type="PANTHER" id="PTHR43179">
    <property type="entry name" value="RHAMNOSYLTRANSFERASE WBBL"/>
    <property type="match status" value="1"/>
</dbReference>
<evidence type="ECO:0000313" key="5">
    <source>
        <dbReference type="EMBL" id="MEA5404562.1"/>
    </source>
</evidence>
<keyword evidence="4" id="KW-0812">Transmembrane</keyword>
<reference evidence="5 6" key="1">
    <citation type="submission" date="2023-12" db="EMBL/GenBank/DDBJ databases">
        <title>Novel species of the genus Arcicella isolated from rivers.</title>
        <authorList>
            <person name="Lu H."/>
        </authorList>
    </citation>
    <scope>NUCLEOTIDE SEQUENCE [LARGE SCALE GENOMIC DNA]</scope>
    <source>
        <strain evidence="5 6">DC2W</strain>
    </source>
</reference>
<evidence type="ECO:0000313" key="6">
    <source>
        <dbReference type="Proteomes" id="UP001303899"/>
    </source>
</evidence>
<dbReference type="SUPFAM" id="SSF53448">
    <property type="entry name" value="Nucleotide-diphospho-sugar transferases"/>
    <property type="match status" value="1"/>
</dbReference>